<accession>A0A4Q9Q0R3</accession>
<dbReference type="Proteomes" id="UP000292082">
    <property type="component" value="Unassembled WGS sequence"/>
</dbReference>
<dbReference type="EMBL" id="ML145102">
    <property type="protein sequence ID" value="TBU60747.1"/>
    <property type="molecule type" value="Genomic_DNA"/>
</dbReference>
<organism evidence="1 2">
    <name type="scientific">Dichomitus squalens</name>
    <dbReference type="NCBI Taxonomy" id="114155"/>
    <lineage>
        <taxon>Eukaryota</taxon>
        <taxon>Fungi</taxon>
        <taxon>Dikarya</taxon>
        <taxon>Basidiomycota</taxon>
        <taxon>Agaricomycotina</taxon>
        <taxon>Agaricomycetes</taxon>
        <taxon>Polyporales</taxon>
        <taxon>Polyporaceae</taxon>
        <taxon>Dichomitus</taxon>
    </lineage>
</organism>
<gene>
    <name evidence="1" type="ORF">BD310DRAFT_265589</name>
</gene>
<evidence type="ECO:0000313" key="1">
    <source>
        <dbReference type="EMBL" id="TBU60747.1"/>
    </source>
</evidence>
<evidence type="ECO:0000313" key="2">
    <source>
        <dbReference type="Proteomes" id="UP000292082"/>
    </source>
</evidence>
<proteinExistence type="predicted"/>
<reference evidence="1 2" key="1">
    <citation type="submission" date="2019-01" db="EMBL/GenBank/DDBJ databases">
        <title>Draft genome sequences of three monokaryotic isolates of the white-rot basidiomycete fungus Dichomitus squalens.</title>
        <authorList>
            <consortium name="DOE Joint Genome Institute"/>
            <person name="Lopez S.C."/>
            <person name="Andreopoulos B."/>
            <person name="Pangilinan J."/>
            <person name="Lipzen A."/>
            <person name="Riley R."/>
            <person name="Ahrendt S."/>
            <person name="Ng V."/>
            <person name="Barry K."/>
            <person name="Daum C."/>
            <person name="Grigoriev I.V."/>
            <person name="Hilden K.S."/>
            <person name="Makela M.R."/>
            <person name="de Vries R.P."/>
        </authorList>
    </citation>
    <scope>NUCLEOTIDE SEQUENCE [LARGE SCALE GENOMIC DNA]</scope>
    <source>
        <strain evidence="1 2">CBS 464.89</strain>
    </source>
</reference>
<dbReference type="AlphaFoldDB" id="A0A4Q9Q0R3"/>
<name>A0A4Q9Q0R3_9APHY</name>
<keyword evidence="2" id="KW-1185">Reference proteome</keyword>
<protein>
    <submittedName>
        <fullName evidence="1">Uncharacterized protein</fullName>
    </submittedName>
</protein>
<sequence length="195" mass="21671">MPQGKLRLFDRICRLWTTPDISQARRYKSSGVDGRRTVLWTRTNGIIAQRSNLVRPTQLTLPSAVCSSAAYRHHTILSRPDIALEGLPSLSSLKPGLWVSPQAHSLGVAPPTRDSYLSESDSLDPCTPQLSLHRQVETWLVNRFCGSPCLLPLASAVRTLHPVQLIFTPGHELCTAALLLRQLYLPVVPHVNHFT</sequence>